<sequence>MIVAGGPLVDMLSRYEARDPLESAHLARVRDLVAGETDPWSRALPLHLTASAVIVHPETSRVLLRWHPRHQSWLLVGGHGDPGETDPLDVIHREGEEETGLTDLRPWPSADLRQVAVVGVPAKGDEPAHEHADLRFVLATSAPDEAVPEEPGAPLRWFALGDARAEVAEDNVREFLDRLAT</sequence>
<dbReference type="KEGG" id="pmad:BAY61_27145"/>
<accession>A0A222VVU7</accession>
<keyword evidence="2" id="KW-1185">Reference proteome</keyword>
<dbReference type="Pfam" id="PF00293">
    <property type="entry name" value="NUDIX"/>
    <property type="match status" value="1"/>
</dbReference>
<proteinExistence type="predicted"/>
<organism evidence="1 2">
    <name type="scientific">Prauserella marina</name>
    <dbReference type="NCBI Taxonomy" id="530584"/>
    <lineage>
        <taxon>Bacteria</taxon>
        <taxon>Bacillati</taxon>
        <taxon>Actinomycetota</taxon>
        <taxon>Actinomycetes</taxon>
        <taxon>Pseudonocardiales</taxon>
        <taxon>Pseudonocardiaceae</taxon>
        <taxon>Prauserella</taxon>
    </lineage>
</organism>
<evidence type="ECO:0000313" key="2">
    <source>
        <dbReference type="Proteomes" id="UP000199494"/>
    </source>
</evidence>
<reference evidence="1 2" key="1">
    <citation type="submission" date="2016-10" db="EMBL/GenBank/DDBJ databases">
        <authorList>
            <person name="de Groot N.N."/>
        </authorList>
    </citation>
    <scope>NUCLEOTIDE SEQUENCE [LARGE SCALE GENOMIC DNA]</scope>
    <source>
        <strain evidence="1 2">CGMCC 4.5506</strain>
    </source>
</reference>
<gene>
    <name evidence="1" type="ORF">SAMN05421630_104510</name>
</gene>
<dbReference type="CDD" id="cd03674">
    <property type="entry name" value="NUDIX_Hydrolase"/>
    <property type="match status" value="1"/>
</dbReference>
<dbReference type="AlphaFoldDB" id="A0A222VVU7"/>
<name>A0A222VVU7_9PSEU</name>
<dbReference type="RefSeq" id="WP_245865484.1">
    <property type="nucleotide sequence ID" value="NZ_CP016353.1"/>
</dbReference>
<dbReference type="Proteomes" id="UP000199494">
    <property type="component" value="Unassembled WGS sequence"/>
</dbReference>
<dbReference type="PROSITE" id="PS51462">
    <property type="entry name" value="NUDIX"/>
    <property type="match status" value="1"/>
</dbReference>
<dbReference type="STRING" id="530584.SAMN05421630_104510"/>
<evidence type="ECO:0000313" key="1">
    <source>
        <dbReference type="EMBL" id="SDC93248.1"/>
    </source>
</evidence>
<dbReference type="Gene3D" id="3.90.79.10">
    <property type="entry name" value="Nucleoside Triphosphate Pyrophosphohydrolase"/>
    <property type="match status" value="1"/>
</dbReference>
<dbReference type="EMBL" id="FMZE01000004">
    <property type="protein sequence ID" value="SDC93248.1"/>
    <property type="molecule type" value="Genomic_DNA"/>
</dbReference>
<dbReference type="InterPro" id="IPR015797">
    <property type="entry name" value="NUDIX_hydrolase-like_dom_sf"/>
</dbReference>
<protein>
    <submittedName>
        <fullName evidence="1">8-oxo-dGTP pyrophosphatase MutT, NUDIX family</fullName>
    </submittedName>
</protein>
<dbReference type="InterPro" id="IPR000086">
    <property type="entry name" value="NUDIX_hydrolase_dom"/>
</dbReference>
<dbReference type="SUPFAM" id="SSF55811">
    <property type="entry name" value="Nudix"/>
    <property type="match status" value="1"/>
</dbReference>